<dbReference type="CDD" id="cd03469">
    <property type="entry name" value="Rieske_RO_Alpha_N"/>
    <property type="match status" value="1"/>
</dbReference>
<comment type="caution">
    <text evidence="8">The sequence shown here is derived from an EMBL/GenBank/DDBJ whole genome shotgun (WGS) entry which is preliminary data.</text>
</comment>
<dbReference type="SUPFAM" id="SSF55961">
    <property type="entry name" value="Bet v1-like"/>
    <property type="match status" value="1"/>
</dbReference>
<dbReference type="GO" id="GO:0051537">
    <property type="term" value="F:2 iron, 2 sulfur cluster binding"/>
    <property type="evidence" value="ECO:0007669"/>
    <property type="project" value="UniProtKB-KW"/>
</dbReference>
<proteinExistence type="predicted"/>
<keyword evidence="3" id="KW-0479">Metal-binding</keyword>
<dbReference type="PRINTS" id="PR00090">
    <property type="entry name" value="RNGDIOXGNASE"/>
</dbReference>
<name>A0A135ZZZ5_9ALTE</name>
<evidence type="ECO:0000256" key="5">
    <source>
        <dbReference type="ARBA" id="ARBA00023004"/>
    </source>
</evidence>
<sequence>MARLTSDKIRQLIKAQQAGYSLAQVFYKDPDIYQAEINQIFLQHWLYAGHVSQIPKTGDYFTFEFDTESLIVVRTTSGEVKAHMNVCRHRGSRICLEQTGSQKHLTCPYHAWNYNLDGELIAARNMPADFDMSENGLHKVNVALLGGLIFVCLSDNPPSLDHLKNDLTEVKALFGFERMKLAEKKSYRIPANWKLAVENYQECYHCAPSHPEFAQVHAMAKPPKVFKTAKAEFANANHGNPKFKQLNHYFDLAAVGQEGYQYDRNPLVRGALSGSLGGKAVAPLLGEVSDYDGGASELMIGPLSYFLIYDDHMLCYRFLPVSIDECICEVSWLVNDSAIDGQDYQLAQLTWLWDITTQADKKIIMNNQKGVDSRFYQAGRLSDMEYFQQSFLNWYLLTLSK</sequence>
<dbReference type="SUPFAM" id="SSF50022">
    <property type="entry name" value="ISP domain"/>
    <property type="match status" value="1"/>
</dbReference>
<feature type="domain" description="Rieske" evidence="7">
    <location>
        <begin position="46"/>
        <end position="151"/>
    </location>
</feature>
<evidence type="ECO:0000259" key="7">
    <source>
        <dbReference type="PROSITE" id="PS51296"/>
    </source>
</evidence>
<dbReference type="InterPro" id="IPR036922">
    <property type="entry name" value="Rieske_2Fe-2S_sf"/>
</dbReference>
<keyword evidence="5" id="KW-0408">Iron</keyword>
<dbReference type="GO" id="GO:0016491">
    <property type="term" value="F:oxidoreductase activity"/>
    <property type="evidence" value="ECO:0007669"/>
    <property type="project" value="UniProtKB-KW"/>
</dbReference>
<evidence type="ECO:0000256" key="3">
    <source>
        <dbReference type="ARBA" id="ARBA00022723"/>
    </source>
</evidence>
<dbReference type="GO" id="GO:0005506">
    <property type="term" value="F:iron ion binding"/>
    <property type="evidence" value="ECO:0007669"/>
    <property type="project" value="InterPro"/>
</dbReference>
<organism evidence="8 9">
    <name type="scientific">Paraglaciecola hydrolytica</name>
    <dbReference type="NCBI Taxonomy" id="1799789"/>
    <lineage>
        <taxon>Bacteria</taxon>
        <taxon>Pseudomonadati</taxon>
        <taxon>Pseudomonadota</taxon>
        <taxon>Gammaproteobacteria</taxon>
        <taxon>Alteromonadales</taxon>
        <taxon>Alteromonadaceae</taxon>
        <taxon>Paraglaciecola</taxon>
    </lineage>
</organism>
<evidence type="ECO:0000313" key="9">
    <source>
        <dbReference type="Proteomes" id="UP000070299"/>
    </source>
</evidence>
<evidence type="ECO:0000256" key="1">
    <source>
        <dbReference type="ARBA" id="ARBA00001962"/>
    </source>
</evidence>
<evidence type="ECO:0000313" key="8">
    <source>
        <dbReference type="EMBL" id="KXI28470.1"/>
    </source>
</evidence>
<dbReference type="PANTHER" id="PTHR43756:SF5">
    <property type="entry name" value="CHOLINE MONOOXYGENASE, CHLOROPLASTIC"/>
    <property type="match status" value="1"/>
</dbReference>
<dbReference type="InterPro" id="IPR017941">
    <property type="entry name" value="Rieske_2Fe-2S"/>
</dbReference>
<gene>
    <name evidence="8" type="ORF">AX660_15365</name>
</gene>
<accession>A0A135ZZZ5</accession>
<dbReference type="PROSITE" id="PS51296">
    <property type="entry name" value="RIESKE"/>
    <property type="match status" value="1"/>
</dbReference>
<protein>
    <recommendedName>
        <fullName evidence="7">Rieske domain-containing protein</fullName>
    </recommendedName>
</protein>
<keyword evidence="2" id="KW-0001">2Fe-2S</keyword>
<evidence type="ECO:0000256" key="6">
    <source>
        <dbReference type="ARBA" id="ARBA00023014"/>
    </source>
</evidence>
<evidence type="ECO:0000256" key="4">
    <source>
        <dbReference type="ARBA" id="ARBA00023002"/>
    </source>
</evidence>
<keyword evidence="4" id="KW-0560">Oxidoreductase</keyword>
<dbReference type="PANTHER" id="PTHR43756">
    <property type="entry name" value="CHOLINE MONOOXYGENASE, CHLOROPLASTIC"/>
    <property type="match status" value="1"/>
</dbReference>
<keyword evidence="9" id="KW-1185">Reference proteome</keyword>
<reference evidence="9" key="1">
    <citation type="submission" date="2016-02" db="EMBL/GenBank/DDBJ databases">
        <authorList>
            <person name="Schultz-Johansen M."/>
            <person name="Glaring M.A."/>
            <person name="Bech P.K."/>
            <person name="Stougaard P."/>
        </authorList>
    </citation>
    <scope>NUCLEOTIDE SEQUENCE [LARGE SCALE GENOMIC DNA]</scope>
    <source>
        <strain evidence="9">S66</strain>
    </source>
</reference>
<dbReference type="Proteomes" id="UP000070299">
    <property type="component" value="Unassembled WGS sequence"/>
</dbReference>
<comment type="cofactor">
    <cofactor evidence="1">
        <name>Fe cation</name>
        <dbReference type="ChEBI" id="CHEBI:24875"/>
    </cofactor>
</comment>
<dbReference type="Gene3D" id="2.102.10.10">
    <property type="entry name" value="Rieske [2Fe-2S] iron-sulphur domain"/>
    <property type="match status" value="1"/>
</dbReference>
<dbReference type="InterPro" id="IPR001663">
    <property type="entry name" value="Rng_hydr_dOase-A"/>
</dbReference>
<dbReference type="RefSeq" id="WP_068377371.1">
    <property type="nucleotide sequence ID" value="NZ_LSNE01000006.1"/>
</dbReference>
<evidence type="ECO:0000256" key="2">
    <source>
        <dbReference type="ARBA" id="ARBA00022714"/>
    </source>
</evidence>
<dbReference type="EMBL" id="LSNE01000006">
    <property type="protein sequence ID" value="KXI28470.1"/>
    <property type="molecule type" value="Genomic_DNA"/>
</dbReference>
<dbReference type="InterPro" id="IPR015879">
    <property type="entry name" value="Ring_hydroxy_dOase_asu_C_dom"/>
</dbReference>
<dbReference type="Gene3D" id="3.90.380.10">
    <property type="entry name" value="Naphthalene 1,2-dioxygenase Alpha Subunit, Chain A, domain 1"/>
    <property type="match status" value="1"/>
</dbReference>
<dbReference type="Pfam" id="PF00848">
    <property type="entry name" value="Ring_hydroxyl_A"/>
    <property type="match status" value="1"/>
</dbReference>
<dbReference type="STRING" id="1799789.AX660_15365"/>
<dbReference type="Pfam" id="PF00355">
    <property type="entry name" value="Rieske"/>
    <property type="match status" value="1"/>
</dbReference>
<dbReference type="OrthoDB" id="9769355at2"/>
<dbReference type="AlphaFoldDB" id="A0A135ZZZ5"/>
<keyword evidence="6" id="KW-0411">Iron-sulfur</keyword>